<accession>A0A8B4Q7E7</accession>
<name>A0A8B4Q7E7_9BACL</name>
<gene>
    <name evidence="3" type="ORF">DFR61_1497</name>
    <name evidence="2" type="ORF">NCTC10597_00261</name>
</gene>
<keyword evidence="1" id="KW-0812">Transmembrane</keyword>
<reference evidence="2 4" key="1">
    <citation type="submission" date="2018-06" db="EMBL/GenBank/DDBJ databases">
        <authorList>
            <consortium name="Pathogen Informatics"/>
            <person name="Doyle S."/>
        </authorList>
    </citation>
    <scope>NUCLEOTIDE SEQUENCE [LARGE SCALE GENOMIC DNA]</scope>
    <source>
        <strain evidence="2 4">NCTC10597</strain>
    </source>
</reference>
<dbReference type="AlphaFoldDB" id="A0A8B4Q7E7"/>
<evidence type="ECO:0000313" key="3">
    <source>
        <dbReference type="EMBL" id="TDR33702.1"/>
    </source>
</evidence>
<proteinExistence type="predicted"/>
<feature type="transmembrane region" description="Helical" evidence="1">
    <location>
        <begin position="29"/>
        <end position="52"/>
    </location>
</feature>
<keyword evidence="1" id="KW-1133">Transmembrane helix</keyword>
<keyword evidence="5" id="KW-1185">Reference proteome</keyword>
<dbReference type="EMBL" id="UGNP01000001">
    <property type="protein sequence ID" value="STX08596.1"/>
    <property type="molecule type" value="Genomic_DNA"/>
</dbReference>
<dbReference type="PROSITE" id="PS51257">
    <property type="entry name" value="PROKAR_LIPOPROTEIN"/>
    <property type="match status" value="1"/>
</dbReference>
<organism evidence="2 4">
    <name type="scientific">Kurthia zopfii</name>
    <dbReference type="NCBI Taxonomy" id="1650"/>
    <lineage>
        <taxon>Bacteria</taxon>
        <taxon>Bacillati</taxon>
        <taxon>Bacillota</taxon>
        <taxon>Bacilli</taxon>
        <taxon>Bacillales</taxon>
        <taxon>Caryophanaceae</taxon>
        <taxon>Kurthia</taxon>
    </lineage>
</organism>
<evidence type="ECO:0000313" key="5">
    <source>
        <dbReference type="Proteomes" id="UP000294641"/>
    </source>
</evidence>
<feature type="transmembrane region" description="Helical" evidence="1">
    <location>
        <begin position="7"/>
        <end position="23"/>
    </location>
</feature>
<dbReference type="Proteomes" id="UP000294641">
    <property type="component" value="Unassembled WGS sequence"/>
</dbReference>
<protein>
    <submittedName>
        <fullName evidence="2">Uncharacterized protein</fullName>
    </submittedName>
</protein>
<sequence>MRPIRLILIYLGAFISCSLFSTIGMQPMFIFILLTFYLFLFLIFPSIHTVFLTKNSSKVERFLQSNREKLLFHYTYALAHESKEKQQLLLKMIVEKEQHPNDHFYFKSSLALLSNEFDEAIEYAMQIPDEDLRHYTMAYVEINRGNTPRASILLQRLPFSWRRSTLEALLAFSEQKIDEFRENTTAALKNCRGIDRYTIDHLFNKCDIK</sequence>
<evidence type="ECO:0000313" key="2">
    <source>
        <dbReference type="EMBL" id="STX08596.1"/>
    </source>
</evidence>
<dbReference type="Proteomes" id="UP000254330">
    <property type="component" value="Unassembled WGS sequence"/>
</dbReference>
<dbReference type="EMBL" id="SNZG01000049">
    <property type="protein sequence ID" value="TDR33702.1"/>
    <property type="molecule type" value="Genomic_DNA"/>
</dbReference>
<evidence type="ECO:0000256" key="1">
    <source>
        <dbReference type="SAM" id="Phobius"/>
    </source>
</evidence>
<comment type="caution">
    <text evidence="2">The sequence shown here is derived from an EMBL/GenBank/DDBJ whole genome shotgun (WGS) entry which is preliminary data.</text>
</comment>
<reference evidence="3 5" key="2">
    <citation type="submission" date="2019-03" db="EMBL/GenBank/DDBJ databases">
        <title>Genomic Encyclopedia of Type Strains, Phase IV (KMG-IV): sequencing the most valuable type-strain genomes for metagenomic binning, comparative biology and taxonomic classification.</title>
        <authorList>
            <person name="Goeker M."/>
        </authorList>
    </citation>
    <scope>NUCLEOTIDE SEQUENCE [LARGE SCALE GENOMIC DNA]</scope>
    <source>
        <strain evidence="3 5">DSM 20580</strain>
    </source>
</reference>
<evidence type="ECO:0000313" key="4">
    <source>
        <dbReference type="Proteomes" id="UP000254330"/>
    </source>
</evidence>
<keyword evidence="1" id="KW-0472">Membrane</keyword>